<dbReference type="Proteomes" id="UP001500383">
    <property type="component" value="Unassembled WGS sequence"/>
</dbReference>
<comment type="caution">
    <text evidence="2">The sequence shown here is derived from an EMBL/GenBank/DDBJ whole genome shotgun (WGS) entry which is preliminary data.</text>
</comment>
<name>A0ABP4V381_9ACTN</name>
<protein>
    <submittedName>
        <fullName evidence="2">Uncharacterized protein</fullName>
    </submittedName>
</protein>
<evidence type="ECO:0000256" key="1">
    <source>
        <dbReference type="SAM" id="MobiDB-lite"/>
    </source>
</evidence>
<feature type="compositionally biased region" description="Pro residues" evidence="1">
    <location>
        <begin position="52"/>
        <end position="73"/>
    </location>
</feature>
<sequence length="154" mass="15726">MSAAGTPTPAYRASPHRAESRVVTPAATRAARRILVVRPVANRGARWNPVAIGPPPPAGTNPARSPSPSPPRSGPGTRDGRERAATPVVTRAATRPGHDPACGTPAGNRSTRAIPGPPDGRRGRGTGPHAIAAPAGHPVDGASARCGSWVWCSW</sequence>
<evidence type="ECO:0000313" key="3">
    <source>
        <dbReference type="Proteomes" id="UP001500383"/>
    </source>
</evidence>
<feature type="compositionally biased region" description="Low complexity" evidence="1">
    <location>
        <begin position="85"/>
        <end position="95"/>
    </location>
</feature>
<keyword evidence="3" id="KW-1185">Reference proteome</keyword>
<gene>
    <name evidence="2" type="ORF">GCM10009831_25160</name>
</gene>
<feature type="compositionally biased region" description="Low complexity" evidence="1">
    <location>
        <begin position="127"/>
        <end position="138"/>
    </location>
</feature>
<evidence type="ECO:0000313" key="2">
    <source>
        <dbReference type="EMBL" id="GAA1714443.1"/>
    </source>
</evidence>
<reference evidence="3" key="1">
    <citation type="journal article" date="2019" name="Int. J. Syst. Evol. Microbiol.">
        <title>The Global Catalogue of Microorganisms (GCM) 10K type strain sequencing project: providing services to taxonomists for standard genome sequencing and annotation.</title>
        <authorList>
            <consortium name="The Broad Institute Genomics Platform"/>
            <consortium name="The Broad Institute Genome Sequencing Center for Infectious Disease"/>
            <person name="Wu L."/>
            <person name="Ma J."/>
        </authorList>
    </citation>
    <scope>NUCLEOTIDE SEQUENCE [LARGE SCALE GENOMIC DNA]</scope>
    <source>
        <strain evidence="3">JCM 16002</strain>
    </source>
</reference>
<dbReference type="EMBL" id="BAAAQG010000012">
    <property type="protein sequence ID" value="GAA1714443.1"/>
    <property type="molecule type" value="Genomic_DNA"/>
</dbReference>
<proteinExistence type="predicted"/>
<accession>A0ABP4V381</accession>
<organism evidence="2 3">
    <name type="scientific">Dietzia cercidiphylli</name>
    <dbReference type="NCBI Taxonomy" id="498199"/>
    <lineage>
        <taxon>Bacteria</taxon>
        <taxon>Bacillati</taxon>
        <taxon>Actinomycetota</taxon>
        <taxon>Actinomycetes</taxon>
        <taxon>Mycobacteriales</taxon>
        <taxon>Dietziaceae</taxon>
        <taxon>Dietzia</taxon>
    </lineage>
</organism>
<feature type="region of interest" description="Disordered" evidence="1">
    <location>
        <begin position="1"/>
        <end position="142"/>
    </location>
</feature>